<feature type="domain" description="HTH lysR-type" evidence="6">
    <location>
        <begin position="1"/>
        <end position="61"/>
    </location>
</feature>
<dbReference type="AlphaFoldDB" id="A0A240AXT3"/>
<evidence type="ECO:0000313" key="8">
    <source>
        <dbReference type="Proteomes" id="UP000215134"/>
    </source>
</evidence>
<organism evidence="7 8">
    <name type="scientific">Serratia ficaria</name>
    <dbReference type="NCBI Taxonomy" id="61651"/>
    <lineage>
        <taxon>Bacteria</taxon>
        <taxon>Pseudomonadati</taxon>
        <taxon>Pseudomonadota</taxon>
        <taxon>Gammaproteobacteria</taxon>
        <taxon>Enterobacterales</taxon>
        <taxon>Yersiniaceae</taxon>
        <taxon>Serratia</taxon>
    </lineage>
</organism>
<keyword evidence="5" id="KW-0804">Transcription</keyword>
<dbReference type="InterPro" id="IPR036390">
    <property type="entry name" value="WH_DNA-bd_sf"/>
</dbReference>
<evidence type="ECO:0000256" key="3">
    <source>
        <dbReference type="ARBA" id="ARBA00023015"/>
    </source>
</evidence>
<keyword evidence="3" id="KW-0805">Transcription regulation</keyword>
<dbReference type="FunFam" id="1.10.10.10:FF:000001">
    <property type="entry name" value="LysR family transcriptional regulator"/>
    <property type="match status" value="1"/>
</dbReference>
<dbReference type="PANTHER" id="PTHR30537:SF5">
    <property type="entry name" value="HTH-TYPE TRANSCRIPTIONAL ACTIVATOR TTDR-RELATED"/>
    <property type="match status" value="1"/>
</dbReference>
<dbReference type="InterPro" id="IPR036388">
    <property type="entry name" value="WH-like_DNA-bd_sf"/>
</dbReference>
<dbReference type="KEGG" id="sfj:SAMEA4384070_0698"/>
<dbReference type="Pfam" id="PF03466">
    <property type="entry name" value="LysR_substrate"/>
    <property type="match status" value="1"/>
</dbReference>
<dbReference type="PANTHER" id="PTHR30537">
    <property type="entry name" value="HTH-TYPE TRANSCRIPTIONAL REGULATOR"/>
    <property type="match status" value="1"/>
</dbReference>
<keyword evidence="4" id="KW-0238">DNA-binding</keyword>
<dbReference type="RefSeq" id="WP_061794884.1">
    <property type="nucleotide sequence ID" value="NZ_CABITV010000003.1"/>
</dbReference>
<keyword evidence="2" id="KW-0678">Repressor</keyword>
<evidence type="ECO:0000256" key="1">
    <source>
        <dbReference type="ARBA" id="ARBA00009437"/>
    </source>
</evidence>
<evidence type="ECO:0000256" key="5">
    <source>
        <dbReference type="ARBA" id="ARBA00023163"/>
    </source>
</evidence>
<dbReference type="CDD" id="cd08422">
    <property type="entry name" value="PBP2_CrgA_like"/>
    <property type="match status" value="1"/>
</dbReference>
<dbReference type="InterPro" id="IPR000847">
    <property type="entry name" value="LysR_HTH_N"/>
</dbReference>
<protein>
    <submittedName>
        <fullName evidence="7">D-malate degradation protein R</fullName>
    </submittedName>
</protein>
<gene>
    <name evidence="7" type="primary">dmlR_5</name>
    <name evidence="7" type="ORF">SAMEA4384070_00698</name>
</gene>
<reference evidence="7 8" key="1">
    <citation type="submission" date="2017-06" db="EMBL/GenBank/DDBJ databases">
        <authorList>
            <consortium name="Pathogen Informatics"/>
        </authorList>
    </citation>
    <scope>NUCLEOTIDE SEQUENCE [LARGE SCALE GENOMIC DNA]</scope>
    <source>
        <strain evidence="7 8">NCTC12148</strain>
    </source>
</reference>
<dbReference type="STRING" id="1411141.GCA_001590885_00438"/>
<dbReference type="GO" id="GO:0043565">
    <property type="term" value="F:sequence-specific DNA binding"/>
    <property type="evidence" value="ECO:0007669"/>
    <property type="project" value="TreeGrafter"/>
</dbReference>
<dbReference type="Pfam" id="PF00126">
    <property type="entry name" value="HTH_1"/>
    <property type="match status" value="1"/>
</dbReference>
<accession>A0A240AXT3</accession>
<dbReference type="GO" id="GO:0003700">
    <property type="term" value="F:DNA-binding transcription factor activity"/>
    <property type="evidence" value="ECO:0007669"/>
    <property type="project" value="InterPro"/>
</dbReference>
<evidence type="ECO:0000313" key="7">
    <source>
        <dbReference type="EMBL" id="SNV87638.1"/>
    </source>
</evidence>
<sequence>MRFKQLQDMALFALVAECGSFTAAARRAGLPKSSVSQRVSQLEQALGLRLLNRTTRQLNLTFAGERYLEHCQEMMSAAERADLALQRLRDNPSGRLRISTPAGLGATLLARLAADFQRQYPDVSLEVSVSDAMVDLVQEGFDAALRTGKPQDSSLIGRRLGHAPRYLLAAPAYLAQHPPILHPQQLQQHRCIAHRAWTAWSLRRGDEFYRWQLPMGHTTDNLLYARECAISGAGITLLPAFLSREVVAQKQLAEVLPEWRAEGNELYLVYPSRKLNSPALACFIDVVLQHPVFDDYARELARE</sequence>
<dbReference type="GO" id="GO:0006351">
    <property type="term" value="P:DNA-templated transcription"/>
    <property type="evidence" value="ECO:0007669"/>
    <property type="project" value="TreeGrafter"/>
</dbReference>
<keyword evidence="8" id="KW-1185">Reference proteome</keyword>
<proteinExistence type="inferred from homology"/>
<evidence type="ECO:0000259" key="6">
    <source>
        <dbReference type="PROSITE" id="PS50931"/>
    </source>
</evidence>
<dbReference type="InterPro" id="IPR058163">
    <property type="entry name" value="LysR-type_TF_proteobact-type"/>
</dbReference>
<dbReference type="Gene3D" id="1.10.10.10">
    <property type="entry name" value="Winged helix-like DNA-binding domain superfamily/Winged helix DNA-binding domain"/>
    <property type="match status" value="1"/>
</dbReference>
<dbReference type="OrthoDB" id="6428912at2"/>
<evidence type="ECO:0000256" key="2">
    <source>
        <dbReference type="ARBA" id="ARBA00022491"/>
    </source>
</evidence>
<dbReference type="Proteomes" id="UP000215134">
    <property type="component" value="Chromosome 1"/>
</dbReference>
<evidence type="ECO:0000256" key="4">
    <source>
        <dbReference type="ARBA" id="ARBA00023125"/>
    </source>
</evidence>
<dbReference type="Gene3D" id="3.40.190.290">
    <property type="match status" value="1"/>
</dbReference>
<name>A0A240AXT3_SERFI</name>
<dbReference type="SUPFAM" id="SSF53850">
    <property type="entry name" value="Periplasmic binding protein-like II"/>
    <property type="match status" value="1"/>
</dbReference>
<dbReference type="PROSITE" id="PS50931">
    <property type="entry name" value="HTH_LYSR"/>
    <property type="match status" value="1"/>
</dbReference>
<dbReference type="SUPFAM" id="SSF46785">
    <property type="entry name" value="Winged helix' DNA-binding domain"/>
    <property type="match status" value="1"/>
</dbReference>
<dbReference type="GeneID" id="75025883"/>
<comment type="similarity">
    <text evidence="1">Belongs to the LysR transcriptional regulatory family.</text>
</comment>
<dbReference type="EMBL" id="LT906479">
    <property type="protein sequence ID" value="SNV87638.1"/>
    <property type="molecule type" value="Genomic_DNA"/>
</dbReference>
<dbReference type="InterPro" id="IPR005119">
    <property type="entry name" value="LysR_subst-bd"/>
</dbReference>